<accession>A0A6A1V2E6</accession>
<dbReference type="PANTHER" id="PTHR11926">
    <property type="entry name" value="GLUCOSYL/GLUCURONOSYL TRANSFERASES"/>
    <property type="match status" value="1"/>
</dbReference>
<sequence>MLKLAKLLNQKGFHVTFVNFKYNHKRLLRSRGPNSLDGFPNFHFEAIPDGLPPSDANVSQDVPALCQSTSTTCLVPFRNLLSKLNDTSSSKVLPVTYVISDGYMTFTPEAAETPSASGVLGYMHCRHLVERGLIPLKDASDLINGYLETALDWILGMKNIRLKDRPNFVWTTDENDIMINFLIREAERSPRGSAFVLNTFEPFEQDVLDGLSSLLPCIYTVGPLLLLVDQIKDDKLKSIGSNLWKEEPGPDLVILYLLNLSAKQKIEVDAAPAVLPPSKSIKKRVSCEVDRSGDLVSYCVEERVRIFGEGKFLVSNSFPGNERTKYCLTSKILLGEKHEFFGVAVMLTSCCPCCKVAVIVGAAVQFLEKHDLFWSCCHMGELLSSSWNLELKKYEDAFFSCCKFGIDVHFNCCELRVFM</sequence>
<dbReference type="FunFam" id="3.40.50.2000:FF:000065">
    <property type="entry name" value="Glycosyltransferase"/>
    <property type="match status" value="1"/>
</dbReference>
<name>A0A6A1V2E6_9ROSI</name>
<reference evidence="4 5" key="1">
    <citation type="journal article" date="2019" name="Plant Biotechnol. J.">
        <title>The red bayberry genome and genetic basis of sex determination.</title>
        <authorList>
            <person name="Jia H.M."/>
            <person name="Jia H.J."/>
            <person name="Cai Q.L."/>
            <person name="Wang Y."/>
            <person name="Zhao H.B."/>
            <person name="Yang W.F."/>
            <person name="Wang G.Y."/>
            <person name="Li Y.H."/>
            <person name="Zhan D.L."/>
            <person name="Shen Y.T."/>
            <person name="Niu Q.F."/>
            <person name="Chang L."/>
            <person name="Qiu J."/>
            <person name="Zhao L."/>
            <person name="Xie H.B."/>
            <person name="Fu W.Y."/>
            <person name="Jin J."/>
            <person name="Li X.W."/>
            <person name="Jiao Y."/>
            <person name="Zhou C.C."/>
            <person name="Tu T."/>
            <person name="Chai C.Y."/>
            <person name="Gao J.L."/>
            <person name="Fan L.J."/>
            <person name="van de Weg E."/>
            <person name="Wang J.Y."/>
            <person name="Gao Z.S."/>
        </authorList>
    </citation>
    <scope>NUCLEOTIDE SEQUENCE [LARGE SCALE GENOMIC DNA]</scope>
    <source>
        <tissue evidence="4">Leaves</tissue>
    </source>
</reference>
<evidence type="ECO:0000313" key="4">
    <source>
        <dbReference type="EMBL" id="KAB1206869.1"/>
    </source>
</evidence>
<dbReference type="PANTHER" id="PTHR11926:SF1498">
    <property type="entry name" value="GLYCOSYLTRANSFERASE"/>
    <property type="match status" value="1"/>
</dbReference>
<gene>
    <name evidence="4" type="ORF">CJ030_MR7G008215</name>
</gene>
<dbReference type="GO" id="GO:0080044">
    <property type="term" value="F:quercetin 7-O-glucosyltransferase activity"/>
    <property type="evidence" value="ECO:0007669"/>
    <property type="project" value="TreeGrafter"/>
</dbReference>
<comment type="similarity">
    <text evidence="1">Belongs to the UDP-glycosyltransferase family.</text>
</comment>
<dbReference type="AlphaFoldDB" id="A0A6A1V2E6"/>
<evidence type="ECO:0000256" key="3">
    <source>
        <dbReference type="ARBA" id="ARBA00022679"/>
    </source>
</evidence>
<organism evidence="4 5">
    <name type="scientific">Morella rubra</name>
    <name type="common">Chinese bayberry</name>
    <dbReference type="NCBI Taxonomy" id="262757"/>
    <lineage>
        <taxon>Eukaryota</taxon>
        <taxon>Viridiplantae</taxon>
        <taxon>Streptophyta</taxon>
        <taxon>Embryophyta</taxon>
        <taxon>Tracheophyta</taxon>
        <taxon>Spermatophyta</taxon>
        <taxon>Magnoliopsida</taxon>
        <taxon>eudicotyledons</taxon>
        <taxon>Gunneridae</taxon>
        <taxon>Pentapetalae</taxon>
        <taxon>rosids</taxon>
        <taxon>fabids</taxon>
        <taxon>Fagales</taxon>
        <taxon>Myricaceae</taxon>
        <taxon>Morella</taxon>
    </lineage>
</organism>
<keyword evidence="5" id="KW-1185">Reference proteome</keyword>
<dbReference type="SUPFAM" id="SSF53756">
    <property type="entry name" value="UDP-Glycosyltransferase/glycogen phosphorylase"/>
    <property type="match status" value="1"/>
</dbReference>
<evidence type="ECO:0000313" key="5">
    <source>
        <dbReference type="Proteomes" id="UP000516437"/>
    </source>
</evidence>
<dbReference type="Gene3D" id="3.40.50.2000">
    <property type="entry name" value="Glycogen Phosphorylase B"/>
    <property type="match status" value="1"/>
</dbReference>
<proteinExistence type="inferred from homology"/>
<evidence type="ECO:0000256" key="1">
    <source>
        <dbReference type="ARBA" id="ARBA00009995"/>
    </source>
</evidence>
<keyword evidence="2" id="KW-0328">Glycosyltransferase</keyword>
<keyword evidence="3 4" id="KW-0808">Transferase</keyword>
<dbReference type="Proteomes" id="UP000516437">
    <property type="component" value="Chromosome 7"/>
</dbReference>
<dbReference type="GO" id="GO:0080043">
    <property type="term" value="F:quercetin 3-O-glucosyltransferase activity"/>
    <property type="evidence" value="ECO:0007669"/>
    <property type="project" value="TreeGrafter"/>
</dbReference>
<protein>
    <submittedName>
        <fullName evidence="4">UDP-glycosyltransferase 85A2</fullName>
    </submittedName>
</protein>
<evidence type="ECO:0000256" key="2">
    <source>
        <dbReference type="ARBA" id="ARBA00022676"/>
    </source>
</evidence>
<dbReference type="OrthoDB" id="5835829at2759"/>
<comment type="caution">
    <text evidence="4">The sequence shown here is derived from an EMBL/GenBank/DDBJ whole genome shotgun (WGS) entry which is preliminary data.</text>
</comment>
<dbReference type="EMBL" id="RXIC02000025">
    <property type="protein sequence ID" value="KAB1206869.1"/>
    <property type="molecule type" value="Genomic_DNA"/>
</dbReference>